<comment type="caution">
    <text evidence="9">Lacks conserved residue(s) required for the propagation of feature annotation.</text>
</comment>
<evidence type="ECO:0000256" key="9">
    <source>
        <dbReference type="HAMAP-Rule" id="MF_01603"/>
    </source>
</evidence>
<dbReference type="GO" id="GO:0016773">
    <property type="term" value="F:phosphotransferase activity, alcohol group as acceptor"/>
    <property type="evidence" value="ECO:0007669"/>
    <property type="project" value="InterPro"/>
</dbReference>
<evidence type="ECO:0000256" key="7">
    <source>
        <dbReference type="ARBA" id="ARBA00023277"/>
    </source>
</evidence>
<dbReference type="GO" id="GO:0033785">
    <property type="term" value="F:heptose 7-phosphate kinase activity"/>
    <property type="evidence" value="ECO:0007669"/>
    <property type="project" value="UniProtKB-UniRule"/>
</dbReference>
<dbReference type="InterPro" id="IPR011914">
    <property type="entry name" value="RfaE_dom_II"/>
</dbReference>
<evidence type="ECO:0000259" key="11">
    <source>
        <dbReference type="Pfam" id="PF01467"/>
    </source>
</evidence>
<comment type="similarity">
    <text evidence="9">In the C-terminal section; belongs to the cytidylyltransferase family.</text>
</comment>
<keyword evidence="6 9" id="KW-0511">Multifunctional enzyme</keyword>
<comment type="function">
    <text evidence="9">Catalyzes the phosphorylation of D-glycero-D-manno-heptose 7-phosphate at the C-1 position to selectively form D-glycero-beta-D-manno-heptose-1,7-bisphosphate.</text>
</comment>
<sequence>MQTQIRDLLERVSRVRLLVLGDAVLDAWLYGACGRLAREAPVPVHEIDHVDWAPGSAGNCAANAAALGASVELVALVGADEAGQRLRAALRHHDVDDTGVVVDPHHSTTTKSRLVADGQVMGRFDLEAHAPWSGTAVNELADRLVERLDHVDAVLVADYGNGALTDQVVHRLCRARSRLRGPLVVDGHDFRRWDACHVTAMTPSAEELRGPAGADEATWTKAERIEHLTARSQELLREWRCDLLLTTVDSDGTLLHRRGRPPHRTRATARATQQTCGAGDTVSTTFTLALAAGAEPETAADLAQLAAGVVVDEAGTSCCTAEALLVRSRGYDDDLGVTSATELRKHVAAHRAAGRRIVFTNGCFDILHAGHVEYLRQARSLGDVLVVALNSDASVRRLKGSDRPIVPEAERAGLLAALRSVDHVVLFDAETPRELIELVRPDVYVKGGDYNIEMLPEAPLVERLGGEVVLVDYVGGRSTTQIVERIRGERPALTAAERPG</sequence>
<dbReference type="SUPFAM" id="SSF52374">
    <property type="entry name" value="Nucleotidylyl transferase"/>
    <property type="match status" value="1"/>
</dbReference>
<comment type="subunit">
    <text evidence="9">Homodimer.</text>
</comment>
<accession>W9GFE9</accession>
<dbReference type="HAMAP" id="MF_01603">
    <property type="entry name" value="HldE"/>
    <property type="match status" value="1"/>
</dbReference>
<name>W9GFE9_9MICO</name>
<dbReference type="SUPFAM" id="SSF53613">
    <property type="entry name" value="Ribokinase-like"/>
    <property type="match status" value="1"/>
</dbReference>
<comment type="pathway">
    <text evidence="9">Nucleotide-sugar biosynthesis; ADP-L-glycero-beta-D-manno-heptose biosynthesis; ADP-L-glycero-beta-D-manno-heptose from D-glycero-beta-D-manno-heptose 7-phosphate: step 1/4.</text>
</comment>
<evidence type="ECO:0000256" key="4">
    <source>
        <dbReference type="ARBA" id="ARBA00022777"/>
    </source>
</evidence>
<keyword evidence="1 9" id="KW-0808">Transferase</keyword>
<reference evidence="13" key="1">
    <citation type="submission" date="2013-08" db="EMBL/GenBank/DDBJ databases">
        <title>Intrasporangium oryzae NRRL B-24470.</title>
        <authorList>
            <person name="Liu H."/>
            <person name="Wang G."/>
        </authorList>
    </citation>
    <scope>NUCLEOTIDE SEQUENCE [LARGE SCALE GENOMIC DNA]</scope>
    <source>
        <strain evidence="13">Q5-1</strain>
    </source>
</reference>
<feature type="active site" evidence="9">
    <location>
        <position position="280"/>
    </location>
</feature>
<feature type="domain" description="Carbohydrate kinase PfkB" evidence="10">
    <location>
        <begin position="46"/>
        <end position="319"/>
    </location>
</feature>
<dbReference type="GO" id="GO:0005829">
    <property type="term" value="C:cytosol"/>
    <property type="evidence" value="ECO:0007669"/>
    <property type="project" value="TreeGrafter"/>
</dbReference>
<keyword evidence="5 9" id="KW-0067">ATP-binding</keyword>
<dbReference type="Pfam" id="PF00294">
    <property type="entry name" value="PfkB"/>
    <property type="match status" value="1"/>
</dbReference>
<comment type="similarity">
    <text evidence="9">In the N-terminal section; belongs to the carbohydrate kinase PfkB family.</text>
</comment>
<keyword evidence="7 9" id="KW-0119">Carbohydrate metabolism</keyword>
<evidence type="ECO:0000313" key="13">
    <source>
        <dbReference type="Proteomes" id="UP000019494"/>
    </source>
</evidence>
<dbReference type="EMBL" id="AWQS01000184">
    <property type="protein sequence ID" value="EWT04800.1"/>
    <property type="molecule type" value="Genomic_DNA"/>
</dbReference>
<dbReference type="NCBIfam" id="TIGR02199">
    <property type="entry name" value="rfaE_dom_II"/>
    <property type="match status" value="1"/>
</dbReference>
<feature type="region of interest" description="Ribokinase" evidence="9">
    <location>
        <begin position="1"/>
        <end position="334"/>
    </location>
</feature>
<dbReference type="Pfam" id="PF01467">
    <property type="entry name" value="CTP_transf_like"/>
    <property type="match status" value="1"/>
</dbReference>
<dbReference type="PATRIC" id="fig|584657.3.peg.3317"/>
<evidence type="ECO:0000256" key="8">
    <source>
        <dbReference type="ARBA" id="ARBA00047428"/>
    </source>
</evidence>
<dbReference type="AlphaFoldDB" id="W9GFE9"/>
<organism evidence="12 13">
    <name type="scientific">Intrasporangium chromatireducens Q5-1</name>
    <dbReference type="NCBI Taxonomy" id="584657"/>
    <lineage>
        <taxon>Bacteria</taxon>
        <taxon>Bacillati</taxon>
        <taxon>Actinomycetota</taxon>
        <taxon>Actinomycetes</taxon>
        <taxon>Micrococcales</taxon>
        <taxon>Intrasporangiaceae</taxon>
        <taxon>Intrasporangium</taxon>
    </lineage>
</organism>
<comment type="function">
    <text evidence="9">Catalyzes the ADP transfer from ATP to D-glycero-beta-D-manno-heptose 1-phosphate, yielding ADP-D-glycero-beta-D-manno-heptose.</text>
</comment>
<dbReference type="UniPathway" id="UPA00356">
    <property type="reaction ID" value="UER00437"/>
</dbReference>
<dbReference type="InterPro" id="IPR023030">
    <property type="entry name" value="Bifunc_HldE"/>
</dbReference>
<evidence type="ECO:0000259" key="10">
    <source>
        <dbReference type="Pfam" id="PF00294"/>
    </source>
</evidence>
<evidence type="ECO:0000256" key="3">
    <source>
        <dbReference type="ARBA" id="ARBA00022741"/>
    </source>
</evidence>
<protein>
    <recommendedName>
        <fullName evidence="9">Bifunctional protein HldE</fullName>
    </recommendedName>
    <domain>
        <recommendedName>
            <fullName evidence="9">D-beta-D-heptose 7-phosphate kinase</fullName>
            <ecNumber evidence="9">2.7.1.167</ecNumber>
        </recommendedName>
        <alternativeName>
            <fullName evidence="9">D-beta-D-heptose 7-phosphotransferase</fullName>
        </alternativeName>
        <alternativeName>
            <fullName evidence="9">D-glycero-beta-D-manno-heptose-7-phosphate kinase</fullName>
        </alternativeName>
    </domain>
    <domain>
        <recommendedName>
            <fullName evidence="9">D-beta-D-heptose 1-phosphate adenylyltransferase</fullName>
            <ecNumber evidence="9">2.7.7.70</ecNumber>
        </recommendedName>
        <alternativeName>
            <fullName evidence="9">D-glycero-beta-D-manno-heptose 1-phosphate adenylyltransferase</fullName>
        </alternativeName>
    </domain>
</protein>
<dbReference type="NCBIfam" id="TIGR00125">
    <property type="entry name" value="cyt_tran_rel"/>
    <property type="match status" value="1"/>
</dbReference>
<evidence type="ECO:0000256" key="2">
    <source>
        <dbReference type="ARBA" id="ARBA00022695"/>
    </source>
</evidence>
<evidence type="ECO:0000256" key="1">
    <source>
        <dbReference type="ARBA" id="ARBA00022679"/>
    </source>
</evidence>
<comment type="pathway">
    <text evidence="9">Nucleotide-sugar biosynthesis; ADP-L-glycero-beta-D-manno-heptose biosynthesis; ADP-L-glycero-beta-D-manno-heptose from D-glycero-beta-D-manno-heptose 7-phosphate: step 3/4.</text>
</comment>
<dbReference type="EC" id="2.7.7.70" evidence="9"/>
<evidence type="ECO:0000256" key="5">
    <source>
        <dbReference type="ARBA" id="ARBA00022840"/>
    </source>
</evidence>
<dbReference type="GO" id="GO:0005524">
    <property type="term" value="F:ATP binding"/>
    <property type="evidence" value="ECO:0007669"/>
    <property type="project" value="UniProtKB-UniRule"/>
</dbReference>
<dbReference type="Proteomes" id="UP000019494">
    <property type="component" value="Unassembled WGS sequence"/>
</dbReference>
<dbReference type="Gene3D" id="3.40.50.620">
    <property type="entry name" value="HUPs"/>
    <property type="match status" value="1"/>
</dbReference>
<dbReference type="GO" id="GO:0033786">
    <property type="term" value="F:heptose-1-phosphate adenylyltransferase activity"/>
    <property type="evidence" value="ECO:0007669"/>
    <property type="project" value="UniProtKB-UniRule"/>
</dbReference>
<dbReference type="InterPro" id="IPR004821">
    <property type="entry name" value="Cyt_trans-like"/>
</dbReference>
<evidence type="ECO:0000256" key="6">
    <source>
        <dbReference type="ARBA" id="ARBA00023268"/>
    </source>
</evidence>
<dbReference type="PANTHER" id="PTHR46969">
    <property type="entry name" value="BIFUNCTIONAL PROTEIN HLDE"/>
    <property type="match status" value="1"/>
</dbReference>
<gene>
    <name evidence="9" type="primary">hldE</name>
    <name evidence="12" type="ORF">N864_09975</name>
</gene>
<keyword evidence="13" id="KW-1185">Reference proteome</keyword>
<dbReference type="PANTHER" id="PTHR46969:SF1">
    <property type="entry name" value="BIFUNCTIONAL PROTEIN HLDE"/>
    <property type="match status" value="1"/>
</dbReference>
<keyword evidence="2 9" id="KW-0548">Nucleotidyltransferase</keyword>
<keyword evidence="4 9" id="KW-0418">Kinase</keyword>
<dbReference type="OrthoDB" id="9802794at2"/>
<keyword evidence="3 9" id="KW-0547">Nucleotide-binding</keyword>
<dbReference type="InterPro" id="IPR014729">
    <property type="entry name" value="Rossmann-like_a/b/a_fold"/>
</dbReference>
<feature type="domain" description="Cytidyltransferase-like" evidence="11">
    <location>
        <begin position="359"/>
        <end position="454"/>
    </location>
</feature>
<comment type="catalytic activity">
    <reaction evidence="8 9">
        <text>D-glycero-beta-D-manno-heptose 1-phosphate + ATP + H(+) = ADP-D-glycero-beta-D-manno-heptose + diphosphate</text>
        <dbReference type="Rhea" id="RHEA:27465"/>
        <dbReference type="ChEBI" id="CHEBI:15378"/>
        <dbReference type="ChEBI" id="CHEBI:30616"/>
        <dbReference type="ChEBI" id="CHEBI:33019"/>
        <dbReference type="ChEBI" id="CHEBI:59967"/>
        <dbReference type="ChEBI" id="CHEBI:61593"/>
        <dbReference type="EC" id="2.7.7.70"/>
    </reaction>
</comment>
<dbReference type="InterPro" id="IPR011611">
    <property type="entry name" value="PfkB_dom"/>
</dbReference>
<dbReference type="RefSeq" id="WP_034719459.1">
    <property type="nucleotide sequence ID" value="NZ_AWQS01000184.1"/>
</dbReference>
<dbReference type="InterPro" id="IPR029056">
    <property type="entry name" value="Ribokinase-like"/>
</dbReference>
<feature type="region of interest" description="Cytidylyltransferase" evidence="9">
    <location>
        <begin position="359"/>
        <end position="500"/>
    </location>
</feature>
<evidence type="ECO:0000313" key="12">
    <source>
        <dbReference type="EMBL" id="EWT04800.1"/>
    </source>
</evidence>
<dbReference type="EC" id="2.7.1.167" evidence="9"/>
<dbReference type="GO" id="GO:0097171">
    <property type="term" value="P:ADP-L-glycero-beta-D-manno-heptose biosynthetic process"/>
    <property type="evidence" value="ECO:0007669"/>
    <property type="project" value="UniProtKB-UniPathway"/>
</dbReference>
<proteinExistence type="inferred from homology"/>
<comment type="catalytic activity">
    <reaction evidence="9">
        <text>D-glycero-beta-D-manno-heptose 7-phosphate + ATP = D-glycero-beta-D-manno-heptose 1,7-bisphosphate + ADP + H(+)</text>
        <dbReference type="Rhea" id="RHEA:27473"/>
        <dbReference type="ChEBI" id="CHEBI:15378"/>
        <dbReference type="ChEBI" id="CHEBI:30616"/>
        <dbReference type="ChEBI" id="CHEBI:60204"/>
        <dbReference type="ChEBI" id="CHEBI:60208"/>
        <dbReference type="ChEBI" id="CHEBI:456216"/>
        <dbReference type="EC" id="2.7.1.167"/>
    </reaction>
</comment>
<comment type="caution">
    <text evidence="12">The sequence shown here is derived from an EMBL/GenBank/DDBJ whole genome shotgun (WGS) entry which is preliminary data.</text>
</comment>
<dbReference type="Gene3D" id="3.40.1190.20">
    <property type="match status" value="1"/>
</dbReference>